<dbReference type="EMBL" id="BDQF01000508">
    <property type="protein sequence ID" value="GAW84610.1"/>
    <property type="molecule type" value="Genomic_DNA"/>
</dbReference>
<keyword evidence="1" id="KW-0812">Transmembrane</keyword>
<sequence length="324" mass="38152">MTENITVNKDFNFEGIFPQCRKEYELVNKNRIRLWYDLSSMCSDFRNYIQPTGYKTLFEVPDLCEYLGVYLDYIKDKSANDKKRSCLYFFYKLKDLVNTYKGKCYTTKECYEKMRKKYVTVYGAQKNYLAVISDTCKDEVTEINNIDDKTFHILKYLDDLHNKFENLKITKHKTDKDSCAFNKKCLDIYDKLSEINKKSQNEGLKSELEKFKSAYDKYVKSNPPCENQAKILYLSTGTNTGIAVSTFVIIINLFVLYKVEKKLNLLYLSYTYTVFGKILKSPVKKVKKSLNKNKNDNFNLIYSSENEQNVLNYNNYRIAYSSAD</sequence>
<evidence type="ECO:0000256" key="1">
    <source>
        <dbReference type="SAM" id="Phobius"/>
    </source>
</evidence>
<dbReference type="OrthoDB" id="10286000at2759"/>
<evidence type="ECO:0000313" key="2">
    <source>
        <dbReference type="EMBL" id="GAW84610.1"/>
    </source>
</evidence>
<dbReference type="GeneID" id="39745418"/>
<accession>A0A1Y1JQV0</accession>
<dbReference type="Proteomes" id="UP000195521">
    <property type="component" value="Unassembled WGS sequence"/>
</dbReference>
<name>A0A1Y1JQV0_PLAGO</name>
<organism evidence="2 3">
    <name type="scientific">Plasmodium gonderi</name>
    <dbReference type="NCBI Taxonomy" id="77519"/>
    <lineage>
        <taxon>Eukaryota</taxon>
        <taxon>Sar</taxon>
        <taxon>Alveolata</taxon>
        <taxon>Apicomplexa</taxon>
        <taxon>Aconoidasida</taxon>
        <taxon>Haemosporida</taxon>
        <taxon>Plasmodiidae</taxon>
        <taxon>Plasmodium</taxon>
        <taxon>Plasmodium (Plasmodium)</taxon>
    </lineage>
</organism>
<reference evidence="3" key="1">
    <citation type="submission" date="2017-04" db="EMBL/GenBank/DDBJ databases">
        <title>Plasmodium gonderi genome.</title>
        <authorList>
            <person name="Arisue N."/>
            <person name="Honma H."/>
            <person name="Kawai S."/>
            <person name="Tougan T."/>
            <person name="Tanabe K."/>
            <person name="Horii T."/>
        </authorList>
    </citation>
    <scope>NUCLEOTIDE SEQUENCE [LARGE SCALE GENOMIC DNA]</scope>
    <source>
        <strain evidence="3">ATCC 30045</strain>
    </source>
</reference>
<gene>
    <name evidence="2" type="ORF">PGO_003980</name>
</gene>
<keyword evidence="3" id="KW-1185">Reference proteome</keyword>
<protein>
    <submittedName>
        <fullName evidence="2">Variable surface protein</fullName>
    </submittedName>
</protein>
<dbReference type="RefSeq" id="XP_028547199.1">
    <property type="nucleotide sequence ID" value="XM_028691398.1"/>
</dbReference>
<proteinExistence type="predicted"/>
<dbReference type="AlphaFoldDB" id="A0A1Y1JQV0"/>
<keyword evidence="1" id="KW-1133">Transmembrane helix</keyword>
<evidence type="ECO:0000313" key="3">
    <source>
        <dbReference type="Proteomes" id="UP000195521"/>
    </source>
</evidence>
<comment type="caution">
    <text evidence="2">The sequence shown here is derived from an EMBL/GenBank/DDBJ whole genome shotgun (WGS) entry which is preliminary data.</text>
</comment>
<feature type="transmembrane region" description="Helical" evidence="1">
    <location>
        <begin position="231"/>
        <end position="257"/>
    </location>
</feature>
<keyword evidence="1" id="KW-0472">Membrane</keyword>